<evidence type="ECO:0000313" key="2">
    <source>
        <dbReference type="WBParaSite" id="nRc.2.0.1.t30771-RA"/>
    </source>
</evidence>
<accession>A0A915JWR8</accession>
<sequence length="58" mass="6500">MTNASEGFNKVLKTWTSWREMPIDVAVLAFYTHFVITTSIMTAPNMELGISSSTPTFQ</sequence>
<dbReference type="AlphaFoldDB" id="A0A915JWR8"/>
<protein>
    <submittedName>
        <fullName evidence="2">Uncharacterized protein</fullName>
    </submittedName>
</protein>
<keyword evidence="1" id="KW-1185">Reference proteome</keyword>
<evidence type="ECO:0000313" key="1">
    <source>
        <dbReference type="Proteomes" id="UP000887565"/>
    </source>
</evidence>
<reference evidence="2" key="1">
    <citation type="submission" date="2022-11" db="UniProtKB">
        <authorList>
            <consortium name="WormBaseParasite"/>
        </authorList>
    </citation>
    <scope>IDENTIFICATION</scope>
</reference>
<dbReference type="Proteomes" id="UP000887565">
    <property type="component" value="Unplaced"/>
</dbReference>
<name>A0A915JWR8_ROMCU</name>
<organism evidence="1 2">
    <name type="scientific">Romanomermis culicivorax</name>
    <name type="common">Nematode worm</name>
    <dbReference type="NCBI Taxonomy" id="13658"/>
    <lineage>
        <taxon>Eukaryota</taxon>
        <taxon>Metazoa</taxon>
        <taxon>Ecdysozoa</taxon>
        <taxon>Nematoda</taxon>
        <taxon>Enoplea</taxon>
        <taxon>Dorylaimia</taxon>
        <taxon>Mermithida</taxon>
        <taxon>Mermithoidea</taxon>
        <taxon>Mermithidae</taxon>
        <taxon>Romanomermis</taxon>
    </lineage>
</organism>
<dbReference type="WBParaSite" id="nRc.2.0.1.t30771-RA">
    <property type="protein sequence ID" value="nRc.2.0.1.t30771-RA"/>
    <property type="gene ID" value="nRc.2.0.1.g30771"/>
</dbReference>
<proteinExistence type="predicted"/>